<organism evidence="2 3">
    <name type="scientific">Stylosanthes scabra</name>
    <dbReference type="NCBI Taxonomy" id="79078"/>
    <lineage>
        <taxon>Eukaryota</taxon>
        <taxon>Viridiplantae</taxon>
        <taxon>Streptophyta</taxon>
        <taxon>Embryophyta</taxon>
        <taxon>Tracheophyta</taxon>
        <taxon>Spermatophyta</taxon>
        <taxon>Magnoliopsida</taxon>
        <taxon>eudicotyledons</taxon>
        <taxon>Gunneridae</taxon>
        <taxon>Pentapetalae</taxon>
        <taxon>rosids</taxon>
        <taxon>fabids</taxon>
        <taxon>Fabales</taxon>
        <taxon>Fabaceae</taxon>
        <taxon>Papilionoideae</taxon>
        <taxon>50 kb inversion clade</taxon>
        <taxon>dalbergioids sensu lato</taxon>
        <taxon>Dalbergieae</taxon>
        <taxon>Pterocarpus clade</taxon>
        <taxon>Stylosanthes</taxon>
    </lineage>
</organism>
<feature type="region of interest" description="Disordered" evidence="1">
    <location>
        <begin position="72"/>
        <end position="95"/>
    </location>
</feature>
<feature type="compositionally biased region" description="Polar residues" evidence="1">
    <location>
        <begin position="110"/>
        <end position="125"/>
    </location>
</feature>
<feature type="region of interest" description="Disordered" evidence="1">
    <location>
        <begin position="306"/>
        <end position="325"/>
    </location>
</feature>
<name>A0ABU6ZMM6_9FABA</name>
<evidence type="ECO:0000313" key="2">
    <source>
        <dbReference type="EMBL" id="MED6223235.1"/>
    </source>
</evidence>
<gene>
    <name evidence="2" type="ORF">PIB30_071997</name>
</gene>
<feature type="compositionally biased region" description="Basic and acidic residues" evidence="1">
    <location>
        <begin position="348"/>
        <end position="359"/>
    </location>
</feature>
<proteinExistence type="predicted"/>
<sequence length="430" mass="48412">MGSGVIYYEYEKHEKFEDYDMKADAELGTFKIRRYHFDDEYFVHPLHSVRFDPDRPYEIPIEALMADKILSASKDEKSSTERPRSSRGSSPHYSPRTILVAQRELSASSVKGNCSFRRGTTSSSVRKSRNWELIPPSEGWMCNADDEREIGGMEPSVKKEESSEEDPEMEEEKPEEAGNPEDRIPATPSLPMDIDAEEDYQRYIEELGRAPEPFLFIAAKLLHLMSHHSRRVRDLRVPRLPGDPITVWYLESALCTALKIGVLQFGIRAVRPYKAWGWTDYATLHTLSVRVSIPRALGILKMSGRGRGNRRGAAASPASDSEQPDLANDFAEIAAALRESAAAMRETNAARERERERESNGNGDGSTVGNHVASLIEFMKLCPPQFSGTTDPSKADDLFDEMERALRAQQVPEGQRVDFAAYLLQGDARH</sequence>
<feature type="region of interest" description="Disordered" evidence="1">
    <location>
        <begin position="147"/>
        <end position="191"/>
    </location>
</feature>
<evidence type="ECO:0000313" key="3">
    <source>
        <dbReference type="Proteomes" id="UP001341840"/>
    </source>
</evidence>
<reference evidence="2 3" key="1">
    <citation type="journal article" date="2023" name="Plants (Basel)">
        <title>Bridging the Gap: Combining Genomics and Transcriptomics Approaches to Understand Stylosanthes scabra, an Orphan Legume from the Brazilian Caatinga.</title>
        <authorList>
            <person name="Ferreira-Neto J.R.C."/>
            <person name="da Silva M.D."/>
            <person name="Binneck E."/>
            <person name="de Melo N.F."/>
            <person name="da Silva R.H."/>
            <person name="de Melo A.L.T.M."/>
            <person name="Pandolfi V."/>
            <person name="Bustamante F.O."/>
            <person name="Brasileiro-Vidal A.C."/>
            <person name="Benko-Iseppon A.M."/>
        </authorList>
    </citation>
    <scope>NUCLEOTIDE SEQUENCE [LARGE SCALE GENOMIC DNA]</scope>
    <source>
        <tissue evidence="2">Leaves</tissue>
    </source>
</reference>
<dbReference type="EMBL" id="JASCZI010272703">
    <property type="protein sequence ID" value="MED6223235.1"/>
    <property type="molecule type" value="Genomic_DNA"/>
</dbReference>
<dbReference type="Proteomes" id="UP001341840">
    <property type="component" value="Unassembled WGS sequence"/>
</dbReference>
<feature type="region of interest" description="Disordered" evidence="1">
    <location>
        <begin position="344"/>
        <end position="369"/>
    </location>
</feature>
<evidence type="ECO:0000256" key="1">
    <source>
        <dbReference type="SAM" id="MobiDB-lite"/>
    </source>
</evidence>
<feature type="compositionally biased region" description="Basic and acidic residues" evidence="1">
    <location>
        <begin position="73"/>
        <end position="84"/>
    </location>
</feature>
<protein>
    <submittedName>
        <fullName evidence="2">Uncharacterized protein</fullName>
    </submittedName>
</protein>
<accession>A0ABU6ZMM6</accession>
<keyword evidence="3" id="KW-1185">Reference proteome</keyword>
<feature type="region of interest" description="Disordered" evidence="1">
    <location>
        <begin position="110"/>
        <end position="130"/>
    </location>
</feature>
<feature type="compositionally biased region" description="Acidic residues" evidence="1">
    <location>
        <begin position="162"/>
        <end position="174"/>
    </location>
</feature>
<comment type="caution">
    <text evidence="2">The sequence shown here is derived from an EMBL/GenBank/DDBJ whole genome shotgun (WGS) entry which is preliminary data.</text>
</comment>